<evidence type="ECO:0000313" key="2">
    <source>
        <dbReference type="Proteomes" id="UP000784294"/>
    </source>
</evidence>
<protein>
    <submittedName>
        <fullName evidence="1">Uncharacterized protein</fullName>
    </submittedName>
</protein>
<reference evidence="1" key="1">
    <citation type="submission" date="2018-11" db="EMBL/GenBank/DDBJ databases">
        <authorList>
            <consortium name="Pathogen Informatics"/>
        </authorList>
    </citation>
    <scope>NUCLEOTIDE SEQUENCE</scope>
</reference>
<organism evidence="1 2">
    <name type="scientific">Protopolystoma xenopodis</name>
    <dbReference type="NCBI Taxonomy" id="117903"/>
    <lineage>
        <taxon>Eukaryota</taxon>
        <taxon>Metazoa</taxon>
        <taxon>Spiralia</taxon>
        <taxon>Lophotrochozoa</taxon>
        <taxon>Platyhelminthes</taxon>
        <taxon>Monogenea</taxon>
        <taxon>Polyopisthocotylea</taxon>
        <taxon>Polystomatidea</taxon>
        <taxon>Polystomatidae</taxon>
        <taxon>Protopolystoma</taxon>
    </lineage>
</organism>
<proteinExistence type="predicted"/>
<accession>A0A448WPX3</accession>
<evidence type="ECO:0000313" key="1">
    <source>
        <dbReference type="EMBL" id="VEL17220.1"/>
    </source>
</evidence>
<dbReference type="EMBL" id="CAAALY010031626">
    <property type="protein sequence ID" value="VEL17220.1"/>
    <property type="molecule type" value="Genomic_DNA"/>
</dbReference>
<dbReference type="AlphaFoldDB" id="A0A448WPX3"/>
<dbReference type="Proteomes" id="UP000784294">
    <property type="component" value="Unassembled WGS sequence"/>
</dbReference>
<name>A0A448WPX3_9PLAT</name>
<sequence length="149" mass="15723">MPASSRKEKRAGNAPSHTPSPNDHFEICYSAWMAGLLCCRPDVVATTTACDSTSDAESCSVQTVAILFDCRGNISSADWYIHSSALVLILGSLTLCPYKVVTASLNRDVANCGKLSSLGPSCSSSGGNRSHSFVNFDEQAVITVDRVGS</sequence>
<keyword evidence="2" id="KW-1185">Reference proteome</keyword>
<gene>
    <name evidence="1" type="ORF">PXEA_LOCUS10660</name>
</gene>
<comment type="caution">
    <text evidence="1">The sequence shown here is derived from an EMBL/GenBank/DDBJ whole genome shotgun (WGS) entry which is preliminary data.</text>
</comment>